<comment type="caution">
    <text evidence="1">The sequence shown here is derived from an EMBL/GenBank/DDBJ whole genome shotgun (WGS) entry which is preliminary data.</text>
</comment>
<name>A0ABP7JFR2_9ACTN</name>
<organism evidence="1 2">
    <name type="scientific">Sphaerisporangium flaviroseum</name>
    <dbReference type="NCBI Taxonomy" id="509199"/>
    <lineage>
        <taxon>Bacteria</taxon>
        <taxon>Bacillati</taxon>
        <taxon>Actinomycetota</taxon>
        <taxon>Actinomycetes</taxon>
        <taxon>Streptosporangiales</taxon>
        <taxon>Streptosporangiaceae</taxon>
        <taxon>Sphaerisporangium</taxon>
    </lineage>
</organism>
<evidence type="ECO:0000313" key="1">
    <source>
        <dbReference type="EMBL" id="GAA3843943.1"/>
    </source>
</evidence>
<evidence type="ECO:0000313" key="2">
    <source>
        <dbReference type="Proteomes" id="UP001500888"/>
    </source>
</evidence>
<gene>
    <name evidence="1" type="ORF">GCM10022226_78680</name>
</gene>
<dbReference type="Proteomes" id="UP001500888">
    <property type="component" value="Unassembled WGS sequence"/>
</dbReference>
<accession>A0ABP7JFR2</accession>
<keyword evidence="2" id="KW-1185">Reference proteome</keyword>
<reference evidence="2" key="1">
    <citation type="journal article" date="2019" name="Int. J. Syst. Evol. Microbiol.">
        <title>The Global Catalogue of Microorganisms (GCM) 10K type strain sequencing project: providing services to taxonomists for standard genome sequencing and annotation.</title>
        <authorList>
            <consortium name="The Broad Institute Genomics Platform"/>
            <consortium name="The Broad Institute Genome Sequencing Center for Infectious Disease"/>
            <person name="Wu L."/>
            <person name="Ma J."/>
        </authorList>
    </citation>
    <scope>NUCLEOTIDE SEQUENCE [LARGE SCALE GENOMIC DNA]</scope>
    <source>
        <strain evidence="2">JCM 16908</strain>
    </source>
</reference>
<sequence>MLLGDPGTTGARATAETLDQPTELAFQMRRELWSDVHRTLTSYVIDQAVKAPMGPLKGTVTLDEDGQEIITLRGATERTIDIGPTWTTSTSPSW</sequence>
<protein>
    <submittedName>
        <fullName evidence="1">Uncharacterized protein</fullName>
    </submittedName>
</protein>
<proteinExistence type="predicted"/>
<dbReference type="EMBL" id="BAAAZR010000059">
    <property type="protein sequence ID" value="GAA3843943.1"/>
    <property type="molecule type" value="Genomic_DNA"/>
</dbReference>